<reference evidence="1 2" key="1">
    <citation type="submission" date="2011-04" db="EMBL/GenBank/DDBJ databases">
        <authorList>
            <person name="Harkins D.M."/>
            <person name="Madupu R."/>
            <person name="Durkin A.S."/>
            <person name="Torralba M."/>
            <person name="Methe B."/>
            <person name="Sutton G.G."/>
            <person name="Nelson K.E."/>
        </authorList>
    </citation>
    <scope>NUCLEOTIDE SEQUENCE [LARGE SCALE GENOMIC DNA]</scope>
    <source>
        <strain evidence="1 2">UPII 199-6</strain>
    </source>
</reference>
<evidence type="ECO:0008006" key="3">
    <source>
        <dbReference type="Google" id="ProtNLM"/>
    </source>
</evidence>
<dbReference type="Proteomes" id="UP000004018">
    <property type="component" value="Unassembled WGS sequence"/>
</dbReference>
<name>A0ABN0CZF4_9FIRM</name>
<organism evidence="1 2">
    <name type="scientific">Megasphaera lornae</name>
    <dbReference type="NCBI Taxonomy" id="1000568"/>
    <lineage>
        <taxon>Bacteria</taxon>
        <taxon>Bacillati</taxon>
        <taxon>Bacillota</taxon>
        <taxon>Negativicutes</taxon>
        <taxon>Veillonellales</taxon>
        <taxon>Veillonellaceae</taxon>
        <taxon>Megasphaera</taxon>
    </lineage>
</organism>
<evidence type="ECO:0000313" key="2">
    <source>
        <dbReference type="Proteomes" id="UP000004018"/>
    </source>
</evidence>
<protein>
    <recommendedName>
        <fullName evidence="3">Transposase DDE domain-containing protein</fullName>
    </recommendedName>
</protein>
<accession>A0ABN0CZF4</accession>
<comment type="caution">
    <text evidence="1">The sequence shown here is derived from an EMBL/GenBank/DDBJ whole genome shotgun (WGS) entry which is preliminary data.</text>
</comment>
<keyword evidence="2" id="KW-1185">Reference proteome</keyword>
<sequence>MLINIFLSTFYNKRREGGKFNKKQVYFKGGVRIKIKCKYGKIIDSNSLFEYNYAVMV</sequence>
<gene>
    <name evidence="1" type="ORF">HMPREF1039_1385</name>
</gene>
<proteinExistence type="predicted"/>
<evidence type="ECO:0000313" key="1">
    <source>
        <dbReference type="EMBL" id="EGL39547.1"/>
    </source>
</evidence>
<dbReference type="EMBL" id="AFIJ01000036">
    <property type="protein sequence ID" value="EGL39547.1"/>
    <property type="molecule type" value="Genomic_DNA"/>
</dbReference>